<accession>A0ABP7M4W8</accession>
<comment type="similarity">
    <text evidence="1">Belongs to the UPF0246 family.</text>
</comment>
<evidence type="ECO:0000256" key="1">
    <source>
        <dbReference type="HAMAP-Rule" id="MF_00652"/>
    </source>
</evidence>
<dbReference type="PANTHER" id="PTHR30283:SF4">
    <property type="entry name" value="PEROXIDE STRESS RESISTANCE PROTEIN YAAA"/>
    <property type="match status" value="1"/>
</dbReference>
<dbReference type="RefSeq" id="WP_344794769.1">
    <property type="nucleotide sequence ID" value="NZ_BAABBN010000004.1"/>
</dbReference>
<keyword evidence="3" id="KW-1185">Reference proteome</keyword>
<evidence type="ECO:0000313" key="3">
    <source>
        <dbReference type="Proteomes" id="UP001501565"/>
    </source>
</evidence>
<evidence type="ECO:0000313" key="2">
    <source>
        <dbReference type="EMBL" id="GAA3911827.1"/>
    </source>
</evidence>
<dbReference type="Proteomes" id="UP001501565">
    <property type="component" value="Unassembled WGS sequence"/>
</dbReference>
<reference evidence="3" key="1">
    <citation type="journal article" date="2019" name="Int. J. Syst. Evol. Microbiol.">
        <title>The Global Catalogue of Microorganisms (GCM) 10K type strain sequencing project: providing services to taxonomists for standard genome sequencing and annotation.</title>
        <authorList>
            <consortium name="The Broad Institute Genomics Platform"/>
            <consortium name="The Broad Institute Genome Sequencing Center for Infectious Disease"/>
            <person name="Wu L."/>
            <person name="Ma J."/>
        </authorList>
    </citation>
    <scope>NUCLEOTIDE SEQUENCE [LARGE SCALE GENOMIC DNA]</scope>
    <source>
        <strain evidence="3">JCM 17551</strain>
    </source>
</reference>
<gene>
    <name evidence="2" type="primary">yaaA</name>
    <name evidence="2" type="ORF">GCM10022277_03100</name>
</gene>
<dbReference type="InterPro" id="IPR005583">
    <property type="entry name" value="YaaA"/>
</dbReference>
<sequence>MLMLISPAKTLDYENQPVTQKFTQPLFLEDSAELIDVLKHKSPNDISELMKISAKLGELNANRYQAWKAPFNDVDFETLEAKQAVFAFKGDVYTGLDAETLDAAQQAFAQKHLRILSGLYGVLRPLDLMRAYRLEMGTKLDNGRGKNLYEFWADKPVEYINGQLAELGSEELVNLASNEYFKSVNTKKLAGKLITPTFKDEKNGKYKIISFYAKKARGLMVRYAIDHQVTKAEELKRFDYQGYQYAPEESSDKEWVFKRAESAQ</sequence>
<dbReference type="PANTHER" id="PTHR30283">
    <property type="entry name" value="PEROXIDE STRESS RESPONSE PROTEIN YAAA"/>
    <property type="match status" value="1"/>
</dbReference>
<dbReference type="HAMAP" id="MF_00652">
    <property type="entry name" value="UPF0246"/>
    <property type="match status" value="1"/>
</dbReference>
<protein>
    <recommendedName>
        <fullName evidence="1">UPF0246 protein GCM10022277_03100</fullName>
    </recommendedName>
</protein>
<comment type="caution">
    <text evidence="2">The sequence shown here is derived from an EMBL/GenBank/DDBJ whole genome shotgun (WGS) entry which is preliminary data.</text>
</comment>
<organism evidence="2 3">
    <name type="scientific">Litoribacillus peritrichatus</name>
    <dbReference type="NCBI Taxonomy" id="718191"/>
    <lineage>
        <taxon>Bacteria</taxon>
        <taxon>Pseudomonadati</taxon>
        <taxon>Pseudomonadota</taxon>
        <taxon>Gammaproteobacteria</taxon>
        <taxon>Oceanospirillales</taxon>
        <taxon>Oceanospirillaceae</taxon>
        <taxon>Litoribacillus</taxon>
    </lineage>
</organism>
<dbReference type="EMBL" id="BAABBN010000004">
    <property type="protein sequence ID" value="GAA3911827.1"/>
    <property type="molecule type" value="Genomic_DNA"/>
</dbReference>
<name>A0ABP7M4W8_9GAMM</name>
<dbReference type="Pfam" id="PF03883">
    <property type="entry name" value="H2O2_YaaD"/>
    <property type="match status" value="1"/>
</dbReference>
<proteinExistence type="inferred from homology"/>
<dbReference type="NCBIfam" id="NF002541">
    <property type="entry name" value="PRK02101.1-1"/>
    <property type="match status" value="1"/>
</dbReference>
<dbReference type="NCBIfam" id="NF002542">
    <property type="entry name" value="PRK02101.1-3"/>
    <property type="match status" value="1"/>
</dbReference>